<accession>A0A8J2L0Q6</accession>
<organism evidence="2 3">
    <name type="scientific">Allacma fusca</name>
    <dbReference type="NCBI Taxonomy" id="39272"/>
    <lineage>
        <taxon>Eukaryota</taxon>
        <taxon>Metazoa</taxon>
        <taxon>Ecdysozoa</taxon>
        <taxon>Arthropoda</taxon>
        <taxon>Hexapoda</taxon>
        <taxon>Collembola</taxon>
        <taxon>Symphypleona</taxon>
        <taxon>Sminthuridae</taxon>
        <taxon>Allacma</taxon>
    </lineage>
</organism>
<comment type="caution">
    <text evidence="2">The sequence shown here is derived from an EMBL/GenBank/DDBJ whole genome shotgun (WGS) entry which is preliminary data.</text>
</comment>
<evidence type="ECO:0000313" key="2">
    <source>
        <dbReference type="EMBL" id="CAG7826787.1"/>
    </source>
</evidence>
<sequence>HAYSVLQVRSISDLRLMQLRNPWGKHNW</sequence>
<proteinExistence type="predicted"/>
<reference evidence="2" key="1">
    <citation type="submission" date="2021-06" db="EMBL/GenBank/DDBJ databases">
        <authorList>
            <person name="Hodson N. C."/>
            <person name="Mongue J. A."/>
            <person name="Jaron S. K."/>
        </authorList>
    </citation>
    <scope>NUCLEOTIDE SEQUENCE</scope>
</reference>
<dbReference type="Proteomes" id="UP000708208">
    <property type="component" value="Unassembled WGS sequence"/>
</dbReference>
<dbReference type="GO" id="GO:0006508">
    <property type="term" value="P:proteolysis"/>
    <property type="evidence" value="ECO:0007669"/>
    <property type="project" value="InterPro"/>
</dbReference>
<evidence type="ECO:0000313" key="3">
    <source>
        <dbReference type="Proteomes" id="UP000708208"/>
    </source>
</evidence>
<dbReference type="EMBL" id="CAJVCH010541128">
    <property type="protein sequence ID" value="CAG7826787.1"/>
    <property type="molecule type" value="Genomic_DNA"/>
</dbReference>
<gene>
    <name evidence="2" type="ORF">AFUS01_LOCUS36824</name>
</gene>
<feature type="non-terminal residue" evidence="2">
    <location>
        <position position="1"/>
    </location>
</feature>
<keyword evidence="3" id="KW-1185">Reference proteome</keyword>
<evidence type="ECO:0000259" key="1">
    <source>
        <dbReference type="Pfam" id="PF00648"/>
    </source>
</evidence>
<dbReference type="Pfam" id="PF00648">
    <property type="entry name" value="Peptidase_C2"/>
    <property type="match status" value="1"/>
</dbReference>
<dbReference type="AlphaFoldDB" id="A0A8J2L0Q6"/>
<dbReference type="InterPro" id="IPR001300">
    <property type="entry name" value="Peptidase_C2_calpain_cat"/>
</dbReference>
<feature type="domain" description="Calpain catalytic" evidence="1">
    <location>
        <begin position="1"/>
        <end position="28"/>
    </location>
</feature>
<name>A0A8J2L0Q6_9HEXA</name>
<dbReference type="GO" id="GO:0004198">
    <property type="term" value="F:calcium-dependent cysteine-type endopeptidase activity"/>
    <property type="evidence" value="ECO:0007669"/>
    <property type="project" value="InterPro"/>
</dbReference>
<protein>
    <recommendedName>
        <fullName evidence="1">Calpain catalytic domain-containing protein</fullName>
    </recommendedName>
</protein>